<dbReference type="AlphaFoldDB" id="A0A0C3AE69"/>
<accession>A0A0C3AE69</accession>
<protein>
    <submittedName>
        <fullName evidence="1">Uncharacterized protein</fullName>
    </submittedName>
</protein>
<dbReference type="EMBL" id="KN822036">
    <property type="protein sequence ID" value="KIM63227.1"/>
    <property type="molecule type" value="Genomic_DNA"/>
</dbReference>
<gene>
    <name evidence="1" type="ORF">SCLCIDRAFT_24363</name>
</gene>
<organism evidence="1 2">
    <name type="scientific">Scleroderma citrinum Foug A</name>
    <dbReference type="NCBI Taxonomy" id="1036808"/>
    <lineage>
        <taxon>Eukaryota</taxon>
        <taxon>Fungi</taxon>
        <taxon>Dikarya</taxon>
        <taxon>Basidiomycota</taxon>
        <taxon>Agaricomycotina</taxon>
        <taxon>Agaricomycetes</taxon>
        <taxon>Agaricomycetidae</taxon>
        <taxon>Boletales</taxon>
        <taxon>Sclerodermatineae</taxon>
        <taxon>Sclerodermataceae</taxon>
        <taxon>Scleroderma</taxon>
    </lineage>
</organism>
<reference evidence="2" key="2">
    <citation type="submission" date="2015-01" db="EMBL/GenBank/DDBJ databases">
        <title>Evolutionary Origins and Diversification of the Mycorrhizal Mutualists.</title>
        <authorList>
            <consortium name="DOE Joint Genome Institute"/>
            <consortium name="Mycorrhizal Genomics Consortium"/>
            <person name="Kohler A."/>
            <person name="Kuo A."/>
            <person name="Nagy L.G."/>
            <person name="Floudas D."/>
            <person name="Copeland A."/>
            <person name="Barry K.W."/>
            <person name="Cichocki N."/>
            <person name="Veneault-Fourrey C."/>
            <person name="LaButti K."/>
            <person name="Lindquist E.A."/>
            <person name="Lipzen A."/>
            <person name="Lundell T."/>
            <person name="Morin E."/>
            <person name="Murat C."/>
            <person name="Riley R."/>
            <person name="Ohm R."/>
            <person name="Sun H."/>
            <person name="Tunlid A."/>
            <person name="Henrissat B."/>
            <person name="Grigoriev I.V."/>
            <person name="Hibbett D.S."/>
            <person name="Martin F."/>
        </authorList>
    </citation>
    <scope>NUCLEOTIDE SEQUENCE [LARGE SCALE GENOMIC DNA]</scope>
    <source>
        <strain evidence="2">Foug A</strain>
    </source>
</reference>
<evidence type="ECO:0000313" key="1">
    <source>
        <dbReference type="EMBL" id="KIM63227.1"/>
    </source>
</evidence>
<dbReference type="InParanoid" id="A0A0C3AE69"/>
<name>A0A0C3AE69_9AGAM</name>
<dbReference type="HOGENOM" id="CLU_1750769_0_0_1"/>
<evidence type="ECO:0000313" key="2">
    <source>
        <dbReference type="Proteomes" id="UP000053989"/>
    </source>
</evidence>
<proteinExistence type="predicted"/>
<reference evidence="1 2" key="1">
    <citation type="submission" date="2014-04" db="EMBL/GenBank/DDBJ databases">
        <authorList>
            <consortium name="DOE Joint Genome Institute"/>
            <person name="Kuo A."/>
            <person name="Kohler A."/>
            <person name="Nagy L.G."/>
            <person name="Floudas D."/>
            <person name="Copeland A."/>
            <person name="Barry K.W."/>
            <person name="Cichocki N."/>
            <person name="Veneault-Fourrey C."/>
            <person name="LaButti K."/>
            <person name="Lindquist E.A."/>
            <person name="Lipzen A."/>
            <person name="Lundell T."/>
            <person name="Morin E."/>
            <person name="Murat C."/>
            <person name="Sun H."/>
            <person name="Tunlid A."/>
            <person name="Henrissat B."/>
            <person name="Grigoriev I.V."/>
            <person name="Hibbett D.S."/>
            <person name="Martin F."/>
            <person name="Nordberg H.P."/>
            <person name="Cantor M.N."/>
            <person name="Hua S.X."/>
        </authorList>
    </citation>
    <scope>NUCLEOTIDE SEQUENCE [LARGE SCALE GENOMIC DNA]</scope>
    <source>
        <strain evidence="1 2">Foug A</strain>
    </source>
</reference>
<sequence>MTVLGHPLRGRATSIQPHLPGATLESLHLTILTIATTGDWVRCPHPCIKACAPCLALAKALMALVIHSCNTHPTHLRHRDHGALRCEGPGMQRFQQQVLDQTPTLVSCADDHSMSTIEEVIPRPGGVYLNSCRETDDHRISAGEAEFSP</sequence>
<keyword evidence="2" id="KW-1185">Reference proteome</keyword>
<dbReference type="Proteomes" id="UP000053989">
    <property type="component" value="Unassembled WGS sequence"/>
</dbReference>